<dbReference type="EMBL" id="LAZR01026773">
    <property type="protein sequence ID" value="KKL67707.1"/>
    <property type="molecule type" value="Genomic_DNA"/>
</dbReference>
<name>A0A0F9GX20_9ZZZZ</name>
<evidence type="ECO:0000313" key="1">
    <source>
        <dbReference type="EMBL" id="KKL67707.1"/>
    </source>
</evidence>
<dbReference type="AlphaFoldDB" id="A0A0F9GX20"/>
<accession>A0A0F9GX20</accession>
<reference evidence="1" key="1">
    <citation type="journal article" date="2015" name="Nature">
        <title>Complex archaea that bridge the gap between prokaryotes and eukaryotes.</title>
        <authorList>
            <person name="Spang A."/>
            <person name="Saw J.H."/>
            <person name="Jorgensen S.L."/>
            <person name="Zaremba-Niedzwiedzka K."/>
            <person name="Martijn J."/>
            <person name="Lind A.E."/>
            <person name="van Eijk R."/>
            <person name="Schleper C."/>
            <person name="Guy L."/>
            <person name="Ettema T.J."/>
        </authorList>
    </citation>
    <scope>NUCLEOTIDE SEQUENCE</scope>
</reference>
<comment type="caution">
    <text evidence="1">The sequence shown here is derived from an EMBL/GenBank/DDBJ whole genome shotgun (WGS) entry which is preliminary data.</text>
</comment>
<protein>
    <submittedName>
        <fullName evidence="1">Uncharacterized protein</fullName>
    </submittedName>
</protein>
<gene>
    <name evidence="1" type="ORF">LCGC14_2132310</name>
</gene>
<organism evidence="1">
    <name type="scientific">marine sediment metagenome</name>
    <dbReference type="NCBI Taxonomy" id="412755"/>
    <lineage>
        <taxon>unclassified sequences</taxon>
        <taxon>metagenomes</taxon>
        <taxon>ecological metagenomes</taxon>
    </lineage>
</organism>
<sequence>MTVEHRLVVGLQDIKAVTLVCKHCEGRYVMSKDISITVNCPICGATWLVVPTAVTRRVPSPFHDFVEALNALRIAQNHEDVGFRLLLEFDDPSSV</sequence>
<proteinExistence type="predicted"/>